<dbReference type="HOGENOM" id="CLU_2915748_0_0_0"/>
<proteinExistence type="predicted"/>
<protein>
    <submittedName>
        <fullName evidence="1">Uncharacterized protein</fullName>
    </submittedName>
</protein>
<dbReference type="KEGG" id="fgi:OP10G_2809"/>
<reference evidence="1 2" key="1">
    <citation type="journal article" date="2014" name="PLoS ONE">
        <title>The first complete genome sequence of the class fimbriimonadia in the phylum armatimonadetes.</title>
        <authorList>
            <person name="Hu Z.Y."/>
            <person name="Wang Y.Z."/>
            <person name="Im W.T."/>
            <person name="Wang S.Y."/>
            <person name="Zhao G.P."/>
            <person name="Zheng H.J."/>
            <person name="Quan Z.X."/>
        </authorList>
    </citation>
    <scope>NUCLEOTIDE SEQUENCE [LARGE SCALE GENOMIC DNA]</scope>
    <source>
        <strain evidence="1">Gsoil 348</strain>
    </source>
</reference>
<dbReference type="Proteomes" id="UP000027982">
    <property type="component" value="Chromosome"/>
</dbReference>
<organism evidence="1 2">
    <name type="scientific">Fimbriimonas ginsengisoli Gsoil 348</name>
    <dbReference type="NCBI Taxonomy" id="661478"/>
    <lineage>
        <taxon>Bacteria</taxon>
        <taxon>Bacillati</taxon>
        <taxon>Armatimonadota</taxon>
        <taxon>Fimbriimonadia</taxon>
        <taxon>Fimbriimonadales</taxon>
        <taxon>Fimbriimonadaceae</taxon>
        <taxon>Fimbriimonas</taxon>
    </lineage>
</organism>
<evidence type="ECO:0000313" key="2">
    <source>
        <dbReference type="Proteomes" id="UP000027982"/>
    </source>
</evidence>
<keyword evidence="2" id="KW-1185">Reference proteome</keyword>
<dbReference type="AlphaFoldDB" id="A0A068NS57"/>
<evidence type="ECO:0000313" key="1">
    <source>
        <dbReference type="EMBL" id="AIE86177.1"/>
    </source>
</evidence>
<accession>A0A068NS57</accession>
<dbReference type="EMBL" id="CP007139">
    <property type="protein sequence ID" value="AIE86177.1"/>
    <property type="molecule type" value="Genomic_DNA"/>
</dbReference>
<name>A0A068NS57_FIMGI</name>
<sequence length="61" mass="6704">MDESMYPHANAKSSHSCVSAASAQESESLAQKAASYRLFCHASAIFAVTERDERLIWSVRA</sequence>
<gene>
    <name evidence="1" type="ORF">OP10G_2809</name>
</gene>